<proteinExistence type="inferred from homology"/>
<evidence type="ECO:0000313" key="1">
    <source>
        <dbReference type="EMBL" id="AIX20625.1"/>
    </source>
</evidence>
<dbReference type="Gene3D" id="3.40.1360.10">
    <property type="match status" value="1"/>
</dbReference>
<accession>A0A0E3F5D7</accession>
<name>A0A0E3F5D7_9CAUD</name>
<gene>
    <name evidence="1" type="ORF">Syn7803C85_162</name>
    <name evidence="2" type="ORF">Syn7803US33_159</name>
</gene>
<dbReference type="HAMAP" id="MF_04157">
    <property type="entry name" value="PRIMASE_T4"/>
    <property type="match status" value="1"/>
</dbReference>
<dbReference type="SUPFAM" id="SSF56731">
    <property type="entry name" value="DNA primase core"/>
    <property type="match status" value="1"/>
</dbReference>
<dbReference type="Proteomes" id="UP000185284">
    <property type="component" value="Segment"/>
</dbReference>
<reference evidence="3 4" key="1">
    <citation type="submission" date="2013-12" db="EMBL/GenBank/DDBJ databases">
        <title>Ecological redundancy of diverse viral populations within a natural community.</title>
        <authorList>
            <person name="Gregory A.C."/>
            <person name="LaButti K."/>
            <person name="Copeland A."/>
            <person name="Woyke T."/>
            <person name="Sullivan M.B."/>
        </authorList>
    </citation>
    <scope>NUCLEOTIDE SEQUENCE [LARGE SCALE GENOMIC DNA]</scope>
    <source>
        <strain evidence="1">Syn7803C85</strain>
        <strain evidence="2">Syn7803US33</strain>
    </source>
</reference>
<evidence type="ECO:0000313" key="4">
    <source>
        <dbReference type="Proteomes" id="UP000185284"/>
    </source>
</evidence>
<dbReference type="EMBL" id="KJ019094">
    <property type="protein sequence ID" value="AIX29840.1"/>
    <property type="molecule type" value="Genomic_DNA"/>
</dbReference>
<dbReference type="InterPro" id="IPR046392">
    <property type="entry name" value="PRIMASE_T4"/>
</dbReference>
<keyword evidence="3" id="KW-1185">Reference proteome</keyword>
<sequence>MSFIDVKYIQLVSSRLTLFSRKKADLYNFRCPYCGDSQKRKNKTRGYLFKIKNDFVFKCHNCGMGRTLSNFLKDQDMFLHDQYVMEKFKDGRTGKGTTVPNPKFEFKAPKFAKKDTNLEKISSLNISHPAREYLENRGIKDLDYFYYCPKFKAWTNEQKKMFDTLRQDSARIIIPFRDKEGNLFGYQGRSLAPKAKLRYITIMLDEEHPKIFGLDKIQDDKPVYIVEGPFDATFLSNSVAMAGSDADVRTFGWNNYIWVFDNEPRNKEIVNRISKVISKGDKVVIWPKKIQEKDINDMFLAGHDVQNMVDSNVYAGLEATLKLNDWKKV</sequence>
<protein>
    <submittedName>
        <fullName evidence="1">DNA primase subunit</fullName>
    </submittedName>
</protein>
<evidence type="ECO:0000313" key="2">
    <source>
        <dbReference type="EMBL" id="AIX29840.1"/>
    </source>
</evidence>
<organism evidence="1 3">
    <name type="scientific">Synechococcus phage ACG-2014e</name>
    <dbReference type="NCBI Taxonomy" id="1493510"/>
    <lineage>
        <taxon>Viruses</taxon>
        <taxon>Duplodnaviria</taxon>
        <taxon>Heunggongvirae</taxon>
        <taxon>Uroviricota</taxon>
        <taxon>Caudoviricetes</taxon>
        <taxon>Pantevenvirales</taxon>
        <taxon>Kyanoviridae</taxon>
        <taxon>Chalconvirus</taxon>
        <taxon>Chalconvirus acg2014e</taxon>
    </lineage>
</organism>
<dbReference type="Proteomes" id="UP000185283">
    <property type="component" value="Segment"/>
</dbReference>
<dbReference type="EMBL" id="KJ019054">
    <property type="protein sequence ID" value="AIX20625.1"/>
    <property type="molecule type" value="Genomic_DNA"/>
</dbReference>
<evidence type="ECO:0000313" key="3">
    <source>
        <dbReference type="Proteomes" id="UP000185283"/>
    </source>
</evidence>